<comment type="subcellular location">
    <subcellularLocation>
        <location evidence="1">Cytoplasm</location>
    </subcellularLocation>
</comment>
<dbReference type="PROSITE" id="PS51900">
    <property type="entry name" value="CB"/>
    <property type="match status" value="1"/>
</dbReference>
<dbReference type="SUPFAM" id="SSF47823">
    <property type="entry name" value="lambda integrase-like, N-terminal domain"/>
    <property type="match status" value="1"/>
</dbReference>
<dbReference type="AlphaFoldDB" id="A0A0G1X804"/>
<keyword evidence="7" id="KW-0233">DNA recombination</keyword>
<dbReference type="PANTHER" id="PTHR30349:SF77">
    <property type="entry name" value="TYROSINE RECOMBINASE XERC"/>
    <property type="match status" value="1"/>
</dbReference>
<dbReference type="GO" id="GO:0005737">
    <property type="term" value="C:cytoplasm"/>
    <property type="evidence" value="ECO:0007669"/>
    <property type="project" value="UniProtKB-SubCell"/>
</dbReference>
<dbReference type="Proteomes" id="UP000034913">
    <property type="component" value="Unassembled WGS sequence"/>
</dbReference>
<evidence type="ECO:0000256" key="9">
    <source>
        <dbReference type="PROSITE-ProRule" id="PRU01248"/>
    </source>
</evidence>
<accession>A0A0G1X804</accession>
<dbReference type="PROSITE" id="PS51898">
    <property type="entry name" value="TYR_RECOMBINASE"/>
    <property type="match status" value="1"/>
</dbReference>
<protein>
    <submittedName>
        <fullName evidence="12">Tyrosine recombinase XerC</fullName>
    </submittedName>
</protein>
<evidence type="ECO:0000259" key="10">
    <source>
        <dbReference type="PROSITE" id="PS51898"/>
    </source>
</evidence>
<keyword evidence="8" id="KW-0131">Cell cycle</keyword>
<dbReference type="CDD" id="cd00798">
    <property type="entry name" value="INT_XerDC_C"/>
    <property type="match status" value="1"/>
</dbReference>
<evidence type="ECO:0000256" key="7">
    <source>
        <dbReference type="ARBA" id="ARBA00023172"/>
    </source>
</evidence>
<gene>
    <name evidence="12" type="ORF">VF00_C0002G0290</name>
</gene>
<keyword evidence="6 9" id="KW-0238">DNA-binding</keyword>
<evidence type="ECO:0000256" key="8">
    <source>
        <dbReference type="ARBA" id="ARBA00023306"/>
    </source>
</evidence>
<dbReference type="InterPro" id="IPR050090">
    <property type="entry name" value="Tyrosine_recombinase_XerCD"/>
</dbReference>
<name>A0A0G1X804_UNCK3</name>
<dbReference type="InterPro" id="IPR010998">
    <property type="entry name" value="Integrase_recombinase_N"/>
</dbReference>
<keyword evidence="5" id="KW-0229">DNA integration</keyword>
<evidence type="ECO:0000256" key="4">
    <source>
        <dbReference type="ARBA" id="ARBA00022829"/>
    </source>
</evidence>
<dbReference type="PANTHER" id="PTHR30349">
    <property type="entry name" value="PHAGE INTEGRASE-RELATED"/>
    <property type="match status" value="1"/>
</dbReference>
<evidence type="ECO:0000256" key="3">
    <source>
        <dbReference type="ARBA" id="ARBA00022618"/>
    </source>
</evidence>
<keyword evidence="4" id="KW-0159">Chromosome partition</keyword>
<dbReference type="Pfam" id="PF00589">
    <property type="entry name" value="Phage_integrase"/>
    <property type="match status" value="1"/>
</dbReference>
<keyword evidence="3" id="KW-0132">Cell division</keyword>
<dbReference type="GO" id="GO:0007059">
    <property type="term" value="P:chromosome segregation"/>
    <property type="evidence" value="ECO:0007669"/>
    <property type="project" value="UniProtKB-KW"/>
</dbReference>
<evidence type="ECO:0000256" key="1">
    <source>
        <dbReference type="ARBA" id="ARBA00004496"/>
    </source>
</evidence>
<comment type="caution">
    <text evidence="12">The sequence shown here is derived from an EMBL/GenBank/DDBJ whole genome shotgun (WGS) entry which is preliminary data.</text>
</comment>
<dbReference type="EMBL" id="LCRB01000002">
    <property type="protein sequence ID" value="KKW26965.1"/>
    <property type="molecule type" value="Genomic_DNA"/>
</dbReference>
<dbReference type="GO" id="GO:0015074">
    <property type="term" value="P:DNA integration"/>
    <property type="evidence" value="ECO:0007669"/>
    <property type="project" value="UniProtKB-KW"/>
</dbReference>
<feature type="domain" description="Tyr recombinase" evidence="10">
    <location>
        <begin position="131"/>
        <end position="313"/>
    </location>
</feature>
<evidence type="ECO:0000313" key="12">
    <source>
        <dbReference type="EMBL" id="KKW26965.1"/>
    </source>
</evidence>
<dbReference type="InterPro" id="IPR004107">
    <property type="entry name" value="Integrase_SAM-like_N"/>
</dbReference>
<reference evidence="12 13" key="1">
    <citation type="journal article" date="2015" name="Nature">
        <title>rRNA introns, odd ribosomes, and small enigmatic genomes across a large radiation of phyla.</title>
        <authorList>
            <person name="Brown C.T."/>
            <person name="Hug L.A."/>
            <person name="Thomas B.C."/>
            <person name="Sharon I."/>
            <person name="Castelle C.J."/>
            <person name="Singh A."/>
            <person name="Wilkins M.J."/>
            <person name="Williams K.H."/>
            <person name="Banfield J.F."/>
        </authorList>
    </citation>
    <scope>NUCLEOTIDE SEQUENCE [LARGE SCALE GENOMIC DNA]</scope>
</reference>
<dbReference type="InterPro" id="IPR002104">
    <property type="entry name" value="Integrase_catalytic"/>
</dbReference>
<dbReference type="Gene3D" id="1.10.443.10">
    <property type="entry name" value="Intergrase catalytic core"/>
    <property type="match status" value="1"/>
</dbReference>
<evidence type="ECO:0000259" key="11">
    <source>
        <dbReference type="PROSITE" id="PS51900"/>
    </source>
</evidence>
<dbReference type="Gene3D" id="1.10.150.130">
    <property type="match status" value="1"/>
</dbReference>
<dbReference type="NCBIfam" id="NF040815">
    <property type="entry name" value="recomb_XerA_Arch"/>
    <property type="match status" value="1"/>
</dbReference>
<dbReference type="InterPro" id="IPR011010">
    <property type="entry name" value="DNA_brk_join_enz"/>
</dbReference>
<evidence type="ECO:0000256" key="6">
    <source>
        <dbReference type="ARBA" id="ARBA00023125"/>
    </source>
</evidence>
<proteinExistence type="predicted"/>
<dbReference type="SUPFAM" id="SSF56349">
    <property type="entry name" value="DNA breaking-rejoining enzymes"/>
    <property type="match status" value="1"/>
</dbReference>
<dbReference type="GO" id="GO:0003677">
    <property type="term" value="F:DNA binding"/>
    <property type="evidence" value="ECO:0007669"/>
    <property type="project" value="UniProtKB-UniRule"/>
</dbReference>
<sequence>MQRGGGVAWKCRTIIIVVTLKDHLTDFLDYLEIEKNRSPKTLRNYDHYLRRFLEFAKESGGVPSPAHITLPLVRKYRLYLNRTTDGDGRPLKLVTQNYHVIALRAFLKFLAKQDIKTLSAEKIELSKIPERTVEFLDAREVEDILAAVPQTDRLQNLRDTAILETLFSTGLRVSELTSLTRDKINLDRGEFMVRGKGDKPRVVFLSNDAKAALHRYLDKRKDNNEFVFISHGTNTNAENLTPRSVQRIIQKYATKAGIVKKVTPHTLRHSYATDLLINGADIRSVQALLGHASITTTQVYTHITNKQLREVHSAFHNRRRR</sequence>
<feature type="domain" description="Core-binding (CB)" evidence="11">
    <location>
        <begin position="18"/>
        <end position="111"/>
    </location>
</feature>
<evidence type="ECO:0000256" key="5">
    <source>
        <dbReference type="ARBA" id="ARBA00022908"/>
    </source>
</evidence>
<evidence type="ECO:0000256" key="2">
    <source>
        <dbReference type="ARBA" id="ARBA00022490"/>
    </source>
</evidence>
<evidence type="ECO:0000313" key="13">
    <source>
        <dbReference type="Proteomes" id="UP000034913"/>
    </source>
</evidence>
<dbReference type="Pfam" id="PF02899">
    <property type="entry name" value="Phage_int_SAM_1"/>
    <property type="match status" value="1"/>
</dbReference>
<dbReference type="InterPro" id="IPR013762">
    <property type="entry name" value="Integrase-like_cat_sf"/>
</dbReference>
<organism evidence="12 13">
    <name type="scientific">candidate division Kazan bacterium GW2011_GWB1_52_7</name>
    <dbReference type="NCBI Taxonomy" id="1620414"/>
    <lineage>
        <taxon>Bacteria</taxon>
        <taxon>Bacteria division Kazan-3B-28</taxon>
    </lineage>
</organism>
<dbReference type="InterPro" id="IPR044068">
    <property type="entry name" value="CB"/>
</dbReference>
<dbReference type="GO" id="GO:0006310">
    <property type="term" value="P:DNA recombination"/>
    <property type="evidence" value="ECO:0007669"/>
    <property type="project" value="UniProtKB-KW"/>
</dbReference>
<keyword evidence="2" id="KW-0963">Cytoplasm</keyword>
<dbReference type="GO" id="GO:0051301">
    <property type="term" value="P:cell division"/>
    <property type="evidence" value="ECO:0007669"/>
    <property type="project" value="UniProtKB-KW"/>
</dbReference>